<dbReference type="GO" id="GO:0005737">
    <property type="term" value="C:cytoplasm"/>
    <property type="evidence" value="ECO:0000318"/>
    <property type="project" value="GO_Central"/>
</dbReference>
<proteinExistence type="predicted"/>
<dbReference type="InterPro" id="IPR032675">
    <property type="entry name" value="LRR_dom_sf"/>
</dbReference>
<dbReference type="InParanoid" id="E9FZX7"/>
<dbReference type="STRING" id="6669.E9FZX7"/>
<evidence type="ECO:0000313" key="1">
    <source>
        <dbReference type="EMBL" id="EFX87181.1"/>
    </source>
</evidence>
<evidence type="ECO:0008006" key="3">
    <source>
        <dbReference type="Google" id="ProtNLM"/>
    </source>
</evidence>
<dbReference type="OrthoDB" id="6422937at2759"/>
<dbReference type="SUPFAM" id="SSF52047">
    <property type="entry name" value="RNI-like"/>
    <property type="match status" value="2"/>
</dbReference>
<dbReference type="Gene3D" id="3.80.10.10">
    <property type="entry name" value="Ribonuclease Inhibitor"/>
    <property type="match status" value="2"/>
</dbReference>
<keyword evidence="2" id="KW-1185">Reference proteome</keyword>
<reference evidence="1 2" key="1">
    <citation type="journal article" date="2011" name="Science">
        <title>The ecoresponsive genome of Daphnia pulex.</title>
        <authorList>
            <person name="Colbourne J.K."/>
            <person name="Pfrender M.E."/>
            <person name="Gilbert D."/>
            <person name="Thomas W.K."/>
            <person name="Tucker A."/>
            <person name="Oakley T.H."/>
            <person name="Tokishita S."/>
            <person name="Aerts A."/>
            <person name="Arnold G.J."/>
            <person name="Basu M.K."/>
            <person name="Bauer D.J."/>
            <person name="Caceres C.E."/>
            <person name="Carmel L."/>
            <person name="Casola C."/>
            <person name="Choi J.H."/>
            <person name="Detter J.C."/>
            <person name="Dong Q."/>
            <person name="Dusheyko S."/>
            <person name="Eads B.D."/>
            <person name="Frohlich T."/>
            <person name="Geiler-Samerotte K.A."/>
            <person name="Gerlach D."/>
            <person name="Hatcher P."/>
            <person name="Jogdeo S."/>
            <person name="Krijgsveld J."/>
            <person name="Kriventseva E.V."/>
            <person name="Kultz D."/>
            <person name="Laforsch C."/>
            <person name="Lindquist E."/>
            <person name="Lopez J."/>
            <person name="Manak J.R."/>
            <person name="Muller J."/>
            <person name="Pangilinan J."/>
            <person name="Patwardhan R.P."/>
            <person name="Pitluck S."/>
            <person name="Pritham E.J."/>
            <person name="Rechtsteiner A."/>
            <person name="Rho M."/>
            <person name="Rogozin I.B."/>
            <person name="Sakarya O."/>
            <person name="Salamov A."/>
            <person name="Schaack S."/>
            <person name="Shapiro H."/>
            <person name="Shiga Y."/>
            <person name="Skalitzky C."/>
            <person name="Smith Z."/>
            <person name="Souvorov A."/>
            <person name="Sung W."/>
            <person name="Tang Z."/>
            <person name="Tsuchiya D."/>
            <person name="Tu H."/>
            <person name="Vos H."/>
            <person name="Wang M."/>
            <person name="Wolf Y.I."/>
            <person name="Yamagata H."/>
            <person name="Yamada T."/>
            <person name="Ye Y."/>
            <person name="Shaw J.R."/>
            <person name="Andrews J."/>
            <person name="Crease T.J."/>
            <person name="Tang H."/>
            <person name="Lucas S.M."/>
            <person name="Robertson H.M."/>
            <person name="Bork P."/>
            <person name="Koonin E.V."/>
            <person name="Zdobnov E.M."/>
            <person name="Grigoriev I.V."/>
            <person name="Lynch M."/>
            <person name="Boore J.L."/>
        </authorList>
    </citation>
    <scope>NUCLEOTIDE SEQUENCE [LARGE SCALE GENOMIC DNA]</scope>
</reference>
<dbReference type="EMBL" id="GL732528">
    <property type="protein sequence ID" value="EFX87181.1"/>
    <property type="molecule type" value="Genomic_DNA"/>
</dbReference>
<accession>E9FZX7</accession>
<organism evidence="1 2">
    <name type="scientific">Daphnia pulex</name>
    <name type="common">Water flea</name>
    <dbReference type="NCBI Taxonomy" id="6669"/>
    <lineage>
        <taxon>Eukaryota</taxon>
        <taxon>Metazoa</taxon>
        <taxon>Ecdysozoa</taxon>
        <taxon>Arthropoda</taxon>
        <taxon>Crustacea</taxon>
        <taxon>Branchiopoda</taxon>
        <taxon>Diplostraca</taxon>
        <taxon>Cladocera</taxon>
        <taxon>Anomopoda</taxon>
        <taxon>Daphniidae</taxon>
        <taxon>Daphnia</taxon>
    </lineage>
</organism>
<sequence length="479" mass="53830">MPRVHEIGSLVKLSADCIRKSVDKNKYAGYPRVVKPNVDANALIHELPVVLLEEIIRSFTSIRQISDANVLVRLITEKLQHLSFPVYYDGYLNLFPKLGNLLILNIENTEVGDKCLQSIGIHCSKLRSLNLTHCRNVTNTGIQWLCNVDYPGMGNGKSGLCETIKKLCICYTAVTQQGIQVALTHLQSLNILESFDILEALVELSSSTIDSKPPGLYNNKFSISTLSTSPDKPYTSNSLCFALSLCHSVNHVLIHVTKGLKDSDLLCLMSLKVLHKLKIFKSNIWVQNDTEITFDGGVAPLLKVFGRSLETLALECFDLIRISAIIDFCPNLNFLCIRDVTGSLENERHLFQTENKPPVFKELKQLFCVLDVPVDILLFLLSSPSLEHIGISCCDVLTDEIILETVKCKHRLNNLKKFELDKCDSVTKHGIDALLRNGCNPLEVIDIYRCKNIVDRNYADWNSLIANKNWNCKVTRKSK</sequence>
<dbReference type="HOGENOM" id="CLU_033667_1_0_1"/>
<name>E9FZX7_DAPPU</name>
<dbReference type="PANTHER" id="PTHR13318">
    <property type="entry name" value="PARTNER OF PAIRED, ISOFORM B-RELATED"/>
    <property type="match status" value="1"/>
</dbReference>
<dbReference type="AlphaFoldDB" id="E9FZX7"/>
<dbReference type="PhylomeDB" id="E9FZX7"/>
<dbReference type="InterPro" id="IPR006553">
    <property type="entry name" value="Leu-rich_rpt_Cys-con_subtyp"/>
</dbReference>
<dbReference type="PANTHER" id="PTHR13318:SF247">
    <property type="entry name" value="GH16156P"/>
    <property type="match status" value="1"/>
</dbReference>
<dbReference type="SMART" id="SM00367">
    <property type="entry name" value="LRR_CC"/>
    <property type="match status" value="3"/>
</dbReference>
<evidence type="ECO:0000313" key="2">
    <source>
        <dbReference type="Proteomes" id="UP000000305"/>
    </source>
</evidence>
<gene>
    <name evidence="1" type="ORF">DAPPUDRAFT_97404</name>
</gene>
<dbReference type="Proteomes" id="UP000000305">
    <property type="component" value="Unassembled WGS sequence"/>
</dbReference>
<protein>
    <recommendedName>
        <fullName evidence="3">F-box domain-containing protein</fullName>
    </recommendedName>
</protein>
<dbReference type="KEGG" id="dpx:DAPPUDRAFT_97404"/>